<protein>
    <submittedName>
        <fullName evidence="2">Glyoxalase</fullName>
    </submittedName>
</protein>
<gene>
    <name evidence="2" type="ORF">CMC5_053070</name>
</gene>
<dbReference type="Pfam" id="PF00903">
    <property type="entry name" value="Glyoxalase"/>
    <property type="match status" value="1"/>
</dbReference>
<dbReference type="InterPro" id="IPR037523">
    <property type="entry name" value="VOC_core"/>
</dbReference>
<dbReference type="PATRIC" id="fig|52.7.peg.5878"/>
<dbReference type="PROSITE" id="PS51819">
    <property type="entry name" value="VOC"/>
    <property type="match status" value="1"/>
</dbReference>
<accession>A0A0K1EJV9</accession>
<dbReference type="InterPro" id="IPR029068">
    <property type="entry name" value="Glyas_Bleomycin-R_OHBP_Dase"/>
</dbReference>
<evidence type="ECO:0000313" key="2">
    <source>
        <dbReference type="EMBL" id="AKT41146.1"/>
    </source>
</evidence>
<dbReference type="Gene3D" id="3.10.180.10">
    <property type="entry name" value="2,3-Dihydroxybiphenyl 1,2-Dioxygenase, domain 1"/>
    <property type="match status" value="1"/>
</dbReference>
<dbReference type="KEGG" id="ccro:CMC5_053070"/>
<dbReference type="EMBL" id="CP012159">
    <property type="protein sequence ID" value="AKT41146.1"/>
    <property type="molecule type" value="Genomic_DNA"/>
</dbReference>
<feature type="domain" description="VOC" evidence="1">
    <location>
        <begin position="25"/>
        <end position="141"/>
    </location>
</feature>
<dbReference type="Proteomes" id="UP000067626">
    <property type="component" value="Chromosome"/>
</dbReference>
<proteinExistence type="predicted"/>
<dbReference type="AlphaFoldDB" id="A0A0K1EJV9"/>
<dbReference type="STRING" id="52.CMC5_053070"/>
<organism evidence="2 3">
    <name type="scientific">Chondromyces crocatus</name>
    <dbReference type="NCBI Taxonomy" id="52"/>
    <lineage>
        <taxon>Bacteria</taxon>
        <taxon>Pseudomonadati</taxon>
        <taxon>Myxococcota</taxon>
        <taxon>Polyangia</taxon>
        <taxon>Polyangiales</taxon>
        <taxon>Polyangiaceae</taxon>
        <taxon>Chondromyces</taxon>
    </lineage>
</organism>
<evidence type="ECO:0000313" key="3">
    <source>
        <dbReference type="Proteomes" id="UP000067626"/>
    </source>
</evidence>
<sequence>MGVVLPAEVSGLPCYGRRVEDAAQAMTSFVKILTSDAERSVRFYEALGFETIQAEPPFVHLRWGSQADVYLVTPPLGMALEARKGVGVLLGFRVEGGGVDVVAARAQAHGISIEGPVMQPWHTREIIVSDPDGYRLNFIERVVS</sequence>
<evidence type="ECO:0000259" key="1">
    <source>
        <dbReference type="PROSITE" id="PS51819"/>
    </source>
</evidence>
<name>A0A0K1EJV9_CHOCO</name>
<keyword evidence="3" id="KW-1185">Reference proteome</keyword>
<dbReference type="InterPro" id="IPR004360">
    <property type="entry name" value="Glyas_Fos-R_dOase_dom"/>
</dbReference>
<reference evidence="2 3" key="1">
    <citation type="submission" date="2015-07" db="EMBL/GenBank/DDBJ databases">
        <title>Genome analysis of myxobacterium Chondromyces crocatus Cm c5 reveals a high potential for natural compound synthesis and the genetic basis for the loss of fruiting body formation.</title>
        <authorList>
            <person name="Zaburannyi N."/>
            <person name="Bunk B."/>
            <person name="Maier J."/>
            <person name="Overmann J."/>
            <person name="Mueller R."/>
        </authorList>
    </citation>
    <scope>NUCLEOTIDE SEQUENCE [LARGE SCALE GENOMIC DNA]</scope>
    <source>
        <strain evidence="2 3">Cm c5</strain>
    </source>
</reference>
<dbReference type="CDD" id="cd06587">
    <property type="entry name" value="VOC"/>
    <property type="match status" value="1"/>
</dbReference>
<dbReference type="SUPFAM" id="SSF54593">
    <property type="entry name" value="Glyoxalase/Bleomycin resistance protein/Dihydroxybiphenyl dioxygenase"/>
    <property type="match status" value="1"/>
</dbReference>